<reference evidence="6" key="1">
    <citation type="submission" date="2015-11" db="EMBL/GenBank/DDBJ databases">
        <authorList>
            <person name="Kumar R."/>
            <person name="Singh D."/>
            <person name="Swarnkar M.K."/>
            <person name="Singh A.K."/>
            <person name="Kumar S."/>
        </authorList>
    </citation>
    <scope>NUCLEOTIDE SEQUENCE [LARGE SCALE GENOMIC DNA]</scope>
    <source>
        <strain evidence="6">ERGS4:06</strain>
    </source>
</reference>
<dbReference type="CDD" id="cd01449">
    <property type="entry name" value="TST_Repeat_2"/>
    <property type="match status" value="1"/>
</dbReference>
<dbReference type="OrthoDB" id="9781034at2"/>
<evidence type="ECO:0000313" key="5">
    <source>
        <dbReference type="EMBL" id="ALO67356.1"/>
    </source>
</evidence>
<dbReference type="GO" id="GO:0004792">
    <property type="term" value="F:thiosulfate-cyanide sulfurtransferase activity"/>
    <property type="evidence" value="ECO:0007669"/>
    <property type="project" value="UniProtKB-EC"/>
</dbReference>
<comment type="catalytic activity">
    <reaction evidence="2">
        <text>thiosulfate + hydrogen cyanide = thiocyanate + sulfite + 2 H(+)</text>
        <dbReference type="Rhea" id="RHEA:16881"/>
        <dbReference type="ChEBI" id="CHEBI:15378"/>
        <dbReference type="ChEBI" id="CHEBI:17359"/>
        <dbReference type="ChEBI" id="CHEBI:18022"/>
        <dbReference type="ChEBI" id="CHEBI:18407"/>
        <dbReference type="ChEBI" id="CHEBI:33542"/>
        <dbReference type="EC" id="2.8.1.1"/>
    </reaction>
</comment>
<feature type="domain" description="Rhodanese" evidence="4">
    <location>
        <begin position="179"/>
        <end position="294"/>
    </location>
</feature>
<dbReference type="EMBL" id="CP013200">
    <property type="protein sequence ID" value="ALO67356.1"/>
    <property type="molecule type" value="Genomic_DNA"/>
</dbReference>
<name>A0A0S2M191_9MICC</name>
<evidence type="ECO:0000313" key="6">
    <source>
        <dbReference type="Proteomes" id="UP000059574"/>
    </source>
</evidence>
<dbReference type="InterPro" id="IPR036873">
    <property type="entry name" value="Rhodanese-like_dom_sf"/>
</dbReference>
<dbReference type="SMART" id="SM00450">
    <property type="entry name" value="RHOD"/>
    <property type="match status" value="2"/>
</dbReference>
<dbReference type="PROSITE" id="PS00683">
    <property type="entry name" value="RHODANESE_2"/>
    <property type="match status" value="1"/>
</dbReference>
<dbReference type="AlphaFoldDB" id="A0A0S2M191"/>
<dbReference type="InterPro" id="IPR001307">
    <property type="entry name" value="Thiosulphate_STrfase_CS"/>
</dbReference>
<dbReference type="RefSeq" id="WP_062290023.1">
    <property type="nucleotide sequence ID" value="NZ_CP013200.1"/>
</dbReference>
<sequence>MPVALETNEKFAAYAHPERLVSTEWLAEALADGAAKDGRIVVVESDEDVLLYETGHIPGSVKIDWHTDLNDDVTRDYIDGAAFALLAQAKGISRDSTVIVYGDKSNWWAAYALWVFTLFGHEDVRLLDGGRDKWIAEGRELTTDATAVTPSAEYPVVERNDAPIRAYKEDVLAHLGKPLIDVRSTEEYTGERTHMPAYPQEGTLRGGHIPTAASIPWARAAAEDGSYRTREELEALYLGEAGLVPGDDVVAYCRIGERSSHTWFALKYLLGFETVRNYDGSWTEWGNAVRVPIAVGTERGELPNSAN</sequence>
<dbReference type="Pfam" id="PF00581">
    <property type="entry name" value="Rhodanese"/>
    <property type="match status" value="2"/>
</dbReference>
<gene>
    <name evidence="5" type="ORF">AS189_13715</name>
</gene>
<dbReference type="Proteomes" id="UP000059574">
    <property type="component" value="Chromosome"/>
</dbReference>
<dbReference type="PROSITE" id="PS50206">
    <property type="entry name" value="RHODANESE_3"/>
    <property type="match status" value="2"/>
</dbReference>
<dbReference type="PANTHER" id="PTHR43855:SF1">
    <property type="entry name" value="THIOSULFATE SULFURTRANSFERASE"/>
    <property type="match status" value="1"/>
</dbReference>
<proteinExistence type="predicted"/>
<evidence type="ECO:0000256" key="2">
    <source>
        <dbReference type="ARBA" id="ARBA00047549"/>
    </source>
</evidence>
<keyword evidence="1" id="KW-0677">Repeat</keyword>
<evidence type="ECO:0000256" key="1">
    <source>
        <dbReference type="ARBA" id="ARBA00022737"/>
    </source>
</evidence>
<dbReference type="CDD" id="cd01448">
    <property type="entry name" value="TST_Repeat_1"/>
    <property type="match status" value="1"/>
</dbReference>
<evidence type="ECO:0000259" key="4">
    <source>
        <dbReference type="PROSITE" id="PS50206"/>
    </source>
</evidence>
<dbReference type="PANTHER" id="PTHR43855">
    <property type="entry name" value="THIOSULFATE SULFURTRANSFERASE"/>
    <property type="match status" value="1"/>
</dbReference>
<protein>
    <recommendedName>
        <fullName evidence="3">Sulfurtransferase</fullName>
    </recommendedName>
</protein>
<dbReference type="Gene3D" id="3.40.250.10">
    <property type="entry name" value="Rhodanese-like domain"/>
    <property type="match status" value="2"/>
</dbReference>
<feature type="domain" description="Rhodanese" evidence="4">
    <location>
        <begin position="36"/>
        <end position="143"/>
    </location>
</feature>
<accession>A0A0S2M191</accession>
<reference evidence="5 6" key="2">
    <citation type="journal article" date="2016" name="J. Biotechnol.">
        <title>Complete genome sequence of Arthrobacter alpinus ERGS4:06, a yellow pigmented bacterium tolerant to cold and radiations isolated from Sikkim Himalaya.</title>
        <authorList>
            <person name="Kumar R."/>
            <person name="Singh D."/>
            <person name="Swarnkar M.K."/>
            <person name="Singh A.K."/>
            <person name="Kumar S."/>
        </authorList>
    </citation>
    <scope>NUCLEOTIDE SEQUENCE [LARGE SCALE GENOMIC DNA]</scope>
    <source>
        <strain evidence="5 6">ERGS4:06</strain>
    </source>
</reference>
<keyword evidence="3 5" id="KW-0808">Transferase</keyword>
<dbReference type="InterPro" id="IPR051126">
    <property type="entry name" value="Thiosulfate_sulfurtransferase"/>
</dbReference>
<organism evidence="5 6">
    <name type="scientific">Arthrobacter alpinus</name>
    <dbReference type="NCBI Taxonomy" id="656366"/>
    <lineage>
        <taxon>Bacteria</taxon>
        <taxon>Bacillati</taxon>
        <taxon>Actinomycetota</taxon>
        <taxon>Actinomycetes</taxon>
        <taxon>Micrococcales</taxon>
        <taxon>Micrococcaceae</taxon>
        <taxon>Arthrobacter</taxon>
    </lineage>
</organism>
<evidence type="ECO:0000256" key="3">
    <source>
        <dbReference type="RuleBase" id="RU000507"/>
    </source>
</evidence>
<dbReference type="SUPFAM" id="SSF52821">
    <property type="entry name" value="Rhodanese/Cell cycle control phosphatase"/>
    <property type="match status" value="2"/>
</dbReference>
<dbReference type="InterPro" id="IPR001763">
    <property type="entry name" value="Rhodanese-like_dom"/>
</dbReference>